<dbReference type="Gene3D" id="3.40.50.1820">
    <property type="entry name" value="alpha/beta hydrolase"/>
    <property type="match status" value="1"/>
</dbReference>
<feature type="domain" description="Serine aminopeptidase S33" evidence="4">
    <location>
        <begin position="2"/>
        <end position="108"/>
    </location>
</feature>
<dbReference type="InterPro" id="IPR029058">
    <property type="entry name" value="AB_hydrolase_fold"/>
</dbReference>
<feature type="site" description="Important for substrate specificity" evidence="3">
    <location>
        <position position="126"/>
    </location>
</feature>
<organism evidence="5 6">
    <name type="scientific">Embleya hyalina</name>
    <dbReference type="NCBI Taxonomy" id="516124"/>
    <lineage>
        <taxon>Bacteria</taxon>
        <taxon>Bacillati</taxon>
        <taxon>Actinomycetota</taxon>
        <taxon>Actinomycetes</taxon>
        <taxon>Kitasatosporales</taxon>
        <taxon>Streptomycetaceae</taxon>
        <taxon>Embleya</taxon>
    </lineage>
</organism>
<dbReference type="InterPro" id="IPR012354">
    <property type="entry name" value="Esterase_lipase"/>
</dbReference>
<proteinExistence type="predicted"/>
<feature type="active site" description="Charge relay system" evidence="1">
    <location>
        <position position="177"/>
    </location>
</feature>
<dbReference type="OrthoDB" id="9786110at2"/>
<sequence length="238" mass="26133">MAHGFAGTPINLRPWAEHLASAGHSVELPLLRGHGTRWEDLEATRWSDWYQGVEAAFADLRGRCDRVFVCGFSMGGALALHLAATHPDAVTGVVLVNPSVGTRSLGPRLLNRVPAIARIKRTSHGIGGDVKKPGARTTGYDKVPVRAAYQLTRLWRTVRDELPRVVAPTLLYRSRVDHVVDGRSAELIRAGLRNAELREHVLDDSFHIATIDHDAEEIFAGSLEWMRTYGDTTHPGAA</sequence>
<evidence type="ECO:0000259" key="4">
    <source>
        <dbReference type="Pfam" id="PF12146"/>
    </source>
</evidence>
<feature type="active site" description="Nucleophile" evidence="1">
    <location>
        <position position="73"/>
    </location>
</feature>
<dbReference type="Pfam" id="PF12146">
    <property type="entry name" value="Hydrolase_4"/>
    <property type="match status" value="1"/>
</dbReference>
<feature type="binding site" evidence="2">
    <location>
        <position position="74"/>
    </location>
    <ligand>
        <name>substrate</name>
    </ligand>
</feature>
<protein>
    <submittedName>
        <fullName evidence="5">Carboxylesterase</fullName>
    </submittedName>
</protein>
<reference evidence="5 6" key="1">
    <citation type="submission" date="2018-12" db="EMBL/GenBank/DDBJ databases">
        <title>Draft genome sequence of Embleya hyalina NBRC 13850T.</title>
        <authorList>
            <person name="Komaki H."/>
            <person name="Hosoyama A."/>
            <person name="Kimura A."/>
            <person name="Ichikawa N."/>
            <person name="Tamura T."/>
        </authorList>
    </citation>
    <scope>NUCLEOTIDE SEQUENCE [LARGE SCALE GENOMIC DNA]</scope>
    <source>
        <strain evidence="5 6">NBRC 13850</strain>
    </source>
</reference>
<name>A0A401YQQ2_9ACTN</name>
<evidence type="ECO:0000313" key="6">
    <source>
        <dbReference type="Proteomes" id="UP000286931"/>
    </source>
</evidence>
<feature type="binding site" evidence="2">
    <location>
        <position position="5"/>
    </location>
    <ligand>
        <name>substrate</name>
    </ligand>
</feature>
<feature type="active site" description="Charge relay system" evidence="1">
    <location>
        <position position="207"/>
    </location>
</feature>
<accession>A0A401YQQ2</accession>
<dbReference type="PANTHER" id="PTHR43194">
    <property type="entry name" value="HYDROLASE ALPHA/BETA FOLD FAMILY"/>
    <property type="match status" value="1"/>
</dbReference>
<evidence type="ECO:0000313" key="5">
    <source>
        <dbReference type="EMBL" id="GCD96875.1"/>
    </source>
</evidence>
<comment type="caution">
    <text evidence="5">The sequence shown here is derived from an EMBL/GenBank/DDBJ whole genome shotgun (WGS) entry which is preliminary data.</text>
</comment>
<dbReference type="PANTHER" id="PTHR43194:SF5">
    <property type="entry name" value="PIMELOYL-[ACYL-CARRIER PROTEIN] METHYL ESTER ESTERASE"/>
    <property type="match status" value="1"/>
</dbReference>
<dbReference type="AlphaFoldDB" id="A0A401YQQ2"/>
<dbReference type="PIRSF" id="PIRSF017388">
    <property type="entry name" value="Esterase_lipase"/>
    <property type="match status" value="1"/>
</dbReference>
<gene>
    <name evidence="5" type="primary">yvaK</name>
    <name evidence="5" type="ORF">EHYA_04562</name>
</gene>
<dbReference type="EMBL" id="BIFH01000022">
    <property type="protein sequence ID" value="GCD96875.1"/>
    <property type="molecule type" value="Genomic_DNA"/>
</dbReference>
<dbReference type="Proteomes" id="UP000286931">
    <property type="component" value="Unassembled WGS sequence"/>
</dbReference>
<dbReference type="SUPFAM" id="SSF53474">
    <property type="entry name" value="alpha/beta-Hydrolases"/>
    <property type="match status" value="1"/>
</dbReference>
<dbReference type="GO" id="GO:0052689">
    <property type="term" value="F:carboxylic ester hydrolase activity"/>
    <property type="evidence" value="ECO:0007669"/>
    <property type="project" value="InterPro"/>
</dbReference>
<evidence type="ECO:0000256" key="1">
    <source>
        <dbReference type="PIRSR" id="PIRSR017388-1"/>
    </source>
</evidence>
<evidence type="ECO:0000256" key="2">
    <source>
        <dbReference type="PIRSR" id="PIRSR017388-2"/>
    </source>
</evidence>
<dbReference type="InterPro" id="IPR050228">
    <property type="entry name" value="Carboxylesterase_BioH"/>
</dbReference>
<evidence type="ECO:0000256" key="3">
    <source>
        <dbReference type="PIRSR" id="PIRSR017388-3"/>
    </source>
</evidence>
<keyword evidence="6" id="KW-1185">Reference proteome</keyword>
<dbReference type="InterPro" id="IPR022742">
    <property type="entry name" value="Hydrolase_4"/>
</dbReference>